<dbReference type="InterPro" id="IPR000601">
    <property type="entry name" value="PKD_dom"/>
</dbReference>
<evidence type="ECO:0000256" key="2">
    <source>
        <dbReference type="SAM" id="SignalP"/>
    </source>
</evidence>
<dbReference type="InterPro" id="IPR052025">
    <property type="entry name" value="Xyloglucanase_GH74"/>
</dbReference>
<dbReference type="SMART" id="SM00089">
    <property type="entry name" value="PKD"/>
    <property type="match status" value="1"/>
</dbReference>
<organism evidence="4 5">
    <name type="scientific">Dokdonella ginsengisoli</name>
    <dbReference type="NCBI Taxonomy" id="363846"/>
    <lineage>
        <taxon>Bacteria</taxon>
        <taxon>Pseudomonadati</taxon>
        <taxon>Pseudomonadota</taxon>
        <taxon>Gammaproteobacteria</taxon>
        <taxon>Lysobacterales</taxon>
        <taxon>Rhodanobacteraceae</taxon>
        <taxon>Dokdonella</taxon>
    </lineage>
</organism>
<dbReference type="SUPFAM" id="SSF50939">
    <property type="entry name" value="Sialidases"/>
    <property type="match status" value="1"/>
</dbReference>
<proteinExistence type="predicted"/>
<comment type="cofactor">
    <cofactor evidence="1">
        <name>Ca(2+)</name>
        <dbReference type="ChEBI" id="CHEBI:29108"/>
    </cofactor>
</comment>
<dbReference type="Proteomes" id="UP001595886">
    <property type="component" value="Unassembled WGS sequence"/>
</dbReference>
<dbReference type="SUPFAM" id="SSF110296">
    <property type="entry name" value="Oligoxyloglucan reducing end-specific cellobiohydrolase"/>
    <property type="match status" value="2"/>
</dbReference>
<dbReference type="PROSITE" id="PS50093">
    <property type="entry name" value="PKD"/>
    <property type="match status" value="1"/>
</dbReference>
<dbReference type="InterPro" id="IPR013783">
    <property type="entry name" value="Ig-like_fold"/>
</dbReference>
<comment type="caution">
    <text evidence="4">The sequence shown here is derived from an EMBL/GenBank/DDBJ whole genome shotgun (WGS) entry which is preliminary data.</text>
</comment>
<sequence length="956" mass="99480">MSGSVDGRRGRLALLVLLTVLAQPAAAEREKEGENPREESWQIEQRQLWFERTRGLRANADASRLRANAAGELKQQRRITQARHLAGGEVWQELGPSSMDMTDWVMGRVSGRLNAITPDPTDDDTVYVGAAAGGVWKTTNGGVDWQPVFDEVGTLPIGAITLDPADPESVWVGTGDKNGGGCAGYFGQGVWLSEDGGETWSARNGNGSGAMPLSIVNAVAIQPTDSDVILAGGSGSCGADGGLSGAGVFRSADRGLTWARVLDGDVEDFVFVPGTATVYAGLIGTGVRKSTDGGATWTDSSSGLVASGFRMRLAMAPSDSDVLYALIGRANGSRLFRSGDGGATWSQRNTTLCEGQCTYNQTLAVHPTDPDTVLVGTIRAARSTNGGTSFTPLTETWGSSQSVHQDTHVVLYSHTDPDRFWIGSDGGIWRSDDAGASFRNMNSNLNITQFYDIAVHPGDVNVVFGGAQDNGSSGRRTSLLWDLTFASGDGFMNAFDQTDPSVVFQTSYPSGDPPLPYIVRSMQGGSNGSYSAMPTTGLVGSGNFPWVTPLATAGNQLFVASDVLYRAQTTGDAWTAISPSLGAPASVITPQRHGSLTTTYVGTSNGRIWASADAGVPSPLFTNVTGDYPGGYVSDVAVDPLDAQRVFVTREGFGAARLYRSVSGGTTWTAVGAGLPNVPANSVAIDPLDTDRVFVATDIGVYESTDGGDNFAAFSTGMPLGVVVVDLEIDDSPHVLTAGTYSRGAWRVVLAGGASNLPPTADFTADTAGLVANFTDRSIDSDGSIVAHSWDFGDGSAPSIAAAPSHTYPDYGRYTVTLSVTDDGGLSGSYAKIVRLAAPPVPLANGVTLGGQHAPQGDDLLYTLDVPAGATNLRFTVDGVDGEDADLTVRFGDAFVCQSAGATADESCGTPAPQAGTYTAVVNAYSALSDFSITGSYDEPDSIFADGFDGSAPGHR</sequence>
<dbReference type="PANTHER" id="PTHR43739:SF5">
    <property type="entry name" value="EXO-ALPHA-SIALIDASE"/>
    <property type="match status" value="1"/>
</dbReference>
<dbReference type="Pfam" id="PF04151">
    <property type="entry name" value="PPC"/>
    <property type="match status" value="1"/>
</dbReference>
<dbReference type="InterPro" id="IPR015943">
    <property type="entry name" value="WD40/YVTN_repeat-like_dom_sf"/>
</dbReference>
<dbReference type="Gene3D" id="2.60.120.380">
    <property type="match status" value="1"/>
</dbReference>
<keyword evidence="5" id="KW-1185">Reference proteome</keyword>
<evidence type="ECO:0000313" key="4">
    <source>
        <dbReference type="EMBL" id="MFC4820229.1"/>
    </source>
</evidence>
<reference evidence="5" key="1">
    <citation type="journal article" date="2019" name="Int. J. Syst. Evol. Microbiol.">
        <title>The Global Catalogue of Microorganisms (GCM) 10K type strain sequencing project: providing services to taxonomists for standard genome sequencing and annotation.</title>
        <authorList>
            <consortium name="The Broad Institute Genomics Platform"/>
            <consortium name="The Broad Institute Genome Sequencing Center for Infectious Disease"/>
            <person name="Wu L."/>
            <person name="Ma J."/>
        </authorList>
    </citation>
    <scope>NUCLEOTIDE SEQUENCE [LARGE SCALE GENOMIC DNA]</scope>
    <source>
        <strain evidence="5">CCUG 30340</strain>
    </source>
</reference>
<dbReference type="SUPFAM" id="SSF49299">
    <property type="entry name" value="PKD domain"/>
    <property type="match status" value="1"/>
</dbReference>
<accession>A0ABV9QUF7</accession>
<evidence type="ECO:0000256" key="1">
    <source>
        <dbReference type="ARBA" id="ARBA00001913"/>
    </source>
</evidence>
<dbReference type="Pfam" id="PF18911">
    <property type="entry name" value="PKD_4"/>
    <property type="match status" value="1"/>
</dbReference>
<dbReference type="InterPro" id="IPR007280">
    <property type="entry name" value="Peptidase_C_arc/bac"/>
</dbReference>
<dbReference type="EMBL" id="JBHSHD010000007">
    <property type="protein sequence ID" value="MFC4820229.1"/>
    <property type="molecule type" value="Genomic_DNA"/>
</dbReference>
<dbReference type="RefSeq" id="WP_380020065.1">
    <property type="nucleotide sequence ID" value="NZ_JBHSHD010000007.1"/>
</dbReference>
<dbReference type="Gene3D" id="2.130.10.10">
    <property type="entry name" value="YVTN repeat-like/Quinoprotein amine dehydrogenase"/>
    <property type="match status" value="3"/>
</dbReference>
<dbReference type="CDD" id="cd00146">
    <property type="entry name" value="PKD"/>
    <property type="match status" value="1"/>
</dbReference>
<feature type="domain" description="PKD" evidence="3">
    <location>
        <begin position="758"/>
        <end position="825"/>
    </location>
</feature>
<name>A0ABV9QUF7_9GAMM</name>
<feature type="signal peptide" evidence="2">
    <location>
        <begin position="1"/>
        <end position="27"/>
    </location>
</feature>
<dbReference type="InterPro" id="IPR035986">
    <property type="entry name" value="PKD_dom_sf"/>
</dbReference>
<dbReference type="InterPro" id="IPR036278">
    <property type="entry name" value="Sialidase_sf"/>
</dbReference>
<dbReference type="InterPro" id="IPR022409">
    <property type="entry name" value="PKD/Chitinase_dom"/>
</dbReference>
<feature type="chain" id="PRO_5046280785" evidence="2">
    <location>
        <begin position="28"/>
        <end position="956"/>
    </location>
</feature>
<gene>
    <name evidence="4" type="ORF">ACFO6Q_07830</name>
</gene>
<evidence type="ECO:0000259" key="3">
    <source>
        <dbReference type="PROSITE" id="PS50093"/>
    </source>
</evidence>
<keyword evidence="2" id="KW-0732">Signal</keyword>
<dbReference type="Gene3D" id="2.60.40.10">
    <property type="entry name" value="Immunoglobulins"/>
    <property type="match status" value="1"/>
</dbReference>
<protein>
    <submittedName>
        <fullName evidence="4">PKD domain-containing protein</fullName>
    </submittedName>
</protein>
<evidence type="ECO:0000313" key="5">
    <source>
        <dbReference type="Proteomes" id="UP001595886"/>
    </source>
</evidence>
<dbReference type="CDD" id="cd15482">
    <property type="entry name" value="Sialidase_non-viral"/>
    <property type="match status" value="1"/>
</dbReference>
<dbReference type="PANTHER" id="PTHR43739">
    <property type="entry name" value="XYLOGLUCANASE (EUROFUNG)"/>
    <property type="match status" value="1"/>
</dbReference>